<dbReference type="SUPFAM" id="SSF54427">
    <property type="entry name" value="NTF2-like"/>
    <property type="match status" value="1"/>
</dbReference>
<dbReference type="GO" id="GO:0071555">
    <property type="term" value="P:cell wall organization"/>
    <property type="evidence" value="ECO:0007669"/>
    <property type="project" value="TreeGrafter"/>
</dbReference>
<organism evidence="7 8">
    <name type="scientific">Paludifilum halophilum</name>
    <dbReference type="NCBI Taxonomy" id="1642702"/>
    <lineage>
        <taxon>Bacteria</taxon>
        <taxon>Bacillati</taxon>
        <taxon>Bacillota</taxon>
        <taxon>Bacilli</taxon>
        <taxon>Bacillales</taxon>
        <taxon>Thermoactinomycetaceae</taxon>
        <taxon>Paludifilum</taxon>
    </lineage>
</organism>
<evidence type="ECO:0000259" key="6">
    <source>
        <dbReference type="Pfam" id="PF05223"/>
    </source>
</evidence>
<comment type="subcellular location">
    <subcellularLocation>
        <location evidence="1">Membrane</location>
    </subcellularLocation>
</comment>
<accession>A0A235B7M7</accession>
<feature type="domain" description="Penicillin-binding protein dimerisation" evidence="5">
    <location>
        <begin position="167"/>
        <end position="332"/>
    </location>
</feature>
<dbReference type="PANTHER" id="PTHR30627">
    <property type="entry name" value="PEPTIDOGLYCAN D,D-TRANSPEPTIDASE"/>
    <property type="match status" value="1"/>
</dbReference>
<dbReference type="RefSeq" id="WP_094263623.1">
    <property type="nucleotide sequence ID" value="NZ_NOWF01000003.1"/>
</dbReference>
<dbReference type="OrthoDB" id="9766847at2"/>
<evidence type="ECO:0008006" key="9">
    <source>
        <dbReference type="Google" id="ProtNLM"/>
    </source>
</evidence>
<evidence type="ECO:0000313" key="7">
    <source>
        <dbReference type="EMBL" id="OYD08318.1"/>
    </source>
</evidence>
<name>A0A235B7M7_9BACL</name>
<dbReference type="SUPFAM" id="SSF56601">
    <property type="entry name" value="beta-lactamase/transpeptidase-like"/>
    <property type="match status" value="1"/>
</dbReference>
<feature type="domain" description="Penicillin-binding protein transpeptidase" evidence="4">
    <location>
        <begin position="366"/>
        <end position="682"/>
    </location>
</feature>
<dbReference type="GO" id="GO:0071972">
    <property type="term" value="F:peptidoglycan L,D-transpeptidase activity"/>
    <property type="evidence" value="ECO:0007669"/>
    <property type="project" value="TreeGrafter"/>
</dbReference>
<dbReference type="Gene3D" id="3.40.710.10">
    <property type="entry name" value="DD-peptidase/beta-lactamase superfamily"/>
    <property type="match status" value="1"/>
</dbReference>
<keyword evidence="8" id="KW-1185">Reference proteome</keyword>
<dbReference type="EMBL" id="NOWF01000003">
    <property type="protein sequence ID" value="OYD08318.1"/>
    <property type="molecule type" value="Genomic_DNA"/>
</dbReference>
<protein>
    <recommendedName>
        <fullName evidence="9">Penicillin-binding protein</fullName>
    </recommendedName>
</protein>
<dbReference type="Pfam" id="PF05223">
    <property type="entry name" value="MecA_N"/>
    <property type="match status" value="1"/>
</dbReference>
<sequence length="687" mass="76952">MSGLKDRLKSIRINKKTVAIILGGAAFLAAAGIVYSSTQSGPDSQQVLSNYLDYWEQKDYQSMYSLLSREAKENVDKKTFVQQHRDIAKEIELKEIQLKMKPVEEKNAETLPFSVKMDSGLVGDFSLNNKARMVEDEEGWRVQWTPSMIFPGMKSGDQVKADRIMTGHRGEITARDGKPLAVNKEKTVVGMIPQQVKDPRQTGEKLAEELDLKPETVQKKVKQGKEKKPDQWITLQTLSEKDKKRIPSLLKIPGVTVKDASTRVYPEKDLTAHLTGYIRPIKKEQLKKRKDQGYQSGDWVGQSGLEEELEKQLRIKPGYRILITDAKGRQKDVIATTPSKDGKDFQLTIDLKTQKQLYRGIKKDKGAGVALDPETGEVLGMVSAPSYDPNNFINGLTQKEWKRISGSSQPLVNRAKIPYSPGSTMKPLTAAIGLDTGEITPKTTYNTDEGKWQKDSSWGGYYVRRVDNPGGGVDLGEALAWSDNIYFARAGLKIGGETMIKYLKKFGFDDQMDFVMDVKPSQYSNDQKFSNEIQLADTSYGQGQLLISPLHLAATYTTFTNDGNMLKPRLIKEKKKEPEVWKKHVVEPKVAKKVYDLLTGVVNKPKGSARDLKTSGVRLGAKTGTAELKASRDSKDQRQLGWLAWIAGPKKENPDIVVAAMVDEVQDRGGSHYIFPAVKKMLEERYQ</sequence>
<dbReference type="InterPro" id="IPR001460">
    <property type="entry name" value="PCN-bd_Tpept"/>
</dbReference>
<dbReference type="InterPro" id="IPR012338">
    <property type="entry name" value="Beta-lactam/transpept-like"/>
</dbReference>
<dbReference type="AlphaFoldDB" id="A0A235B7M7"/>
<feature type="domain" description="NTF2-like N-terminal transpeptidase" evidence="6">
    <location>
        <begin position="47"/>
        <end position="156"/>
    </location>
</feature>
<evidence type="ECO:0000256" key="2">
    <source>
        <dbReference type="ARBA" id="ARBA00007171"/>
    </source>
</evidence>
<dbReference type="InterPro" id="IPR007887">
    <property type="entry name" value="MecA_N"/>
</dbReference>
<dbReference type="GO" id="GO:0046677">
    <property type="term" value="P:response to antibiotic"/>
    <property type="evidence" value="ECO:0007669"/>
    <property type="project" value="InterPro"/>
</dbReference>
<evidence type="ECO:0000259" key="5">
    <source>
        <dbReference type="Pfam" id="PF03717"/>
    </source>
</evidence>
<proteinExistence type="inferred from homology"/>
<dbReference type="GO" id="GO:0005886">
    <property type="term" value="C:plasma membrane"/>
    <property type="evidence" value="ECO:0007669"/>
    <property type="project" value="TreeGrafter"/>
</dbReference>
<evidence type="ECO:0000256" key="3">
    <source>
        <dbReference type="ARBA" id="ARBA00023136"/>
    </source>
</evidence>
<evidence type="ECO:0000256" key="1">
    <source>
        <dbReference type="ARBA" id="ARBA00004370"/>
    </source>
</evidence>
<keyword evidence="3" id="KW-0472">Membrane</keyword>
<reference evidence="7 8" key="1">
    <citation type="submission" date="2017-07" db="EMBL/GenBank/DDBJ databases">
        <title>The genome sequence of Paludifilum halophilum highlights mechanisms for microbial adaptation to high salt environemnts.</title>
        <authorList>
            <person name="Belbahri L."/>
        </authorList>
    </citation>
    <scope>NUCLEOTIDE SEQUENCE [LARGE SCALE GENOMIC DNA]</scope>
    <source>
        <strain evidence="7 8">DSM 102817</strain>
    </source>
</reference>
<dbReference type="Pfam" id="PF03717">
    <property type="entry name" value="PBP_dimer"/>
    <property type="match status" value="1"/>
</dbReference>
<dbReference type="InterPro" id="IPR032710">
    <property type="entry name" value="NTF2-like_dom_sf"/>
</dbReference>
<dbReference type="PANTHER" id="PTHR30627:SF25">
    <property type="entry name" value="PENICILLIN-BINDING PROTEIN 3"/>
    <property type="match status" value="1"/>
</dbReference>
<evidence type="ECO:0000313" key="8">
    <source>
        <dbReference type="Proteomes" id="UP000215459"/>
    </source>
</evidence>
<dbReference type="GO" id="GO:0008658">
    <property type="term" value="F:penicillin binding"/>
    <property type="evidence" value="ECO:0007669"/>
    <property type="project" value="InterPro"/>
</dbReference>
<dbReference type="InterPro" id="IPR005311">
    <property type="entry name" value="PBP_dimer"/>
</dbReference>
<dbReference type="Proteomes" id="UP000215459">
    <property type="component" value="Unassembled WGS sequence"/>
</dbReference>
<dbReference type="InterPro" id="IPR036138">
    <property type="entry name" value="PBP_dimer_sf"/>
</dbReference>
<dbReference type="Gene3D" id="3.10.450.100">
    <property type="entry name" value="NTF2-like, domain 1"/>
    <property type="match status" value="1"/>
</dbReference>
<comment type="similarity">
    <text evidence="2">Belongs to the transpeptidase family.</text>
</comment>
<comment type="caution">
    <text evidence="7">The sequence shown here is derived from an EMBL/GenBank/DDBJ whole genome shotgun (WGS) entry which is preliminary data.</text>
</comment>
<dbReference type="Gene3D" id="3.30.1390.30">
    <property type="entry name" value="Penicillin-binding protein 2a, domain 3"/>
    <property type="match status" value="1"/>
</dbReference>
<evidence type="ECO:0000259" key="4">
    <source>
        <dbReference type="Pfam" id="PF00905"/>
    </source>
</evidence>
<dbReference type="Pfam" id="PF00905">
    <property type="entry name" value="Transpeptidase"/>
    <property type="match status" value="1"/>
</dbReference>
<gene>
    <name evidence="7" type="ORF">CHM34_05580</name>
</gene>
<dbReference type="InterPro" id="IPR050515">
    <property type="entry name" value="Beta-lactam/transpept"/>
</dbReference>
<dbReference type="Gene3D" id="3.90.1310.10">
    <property type="entry name" value="Penicillin-binding protein 2a (Domain 2)"/>
    <property type="match status" value="1"/>
</dbReference>
<dbReference type="SUPFAM" id="SSF56519">
    <property type="entry name" value="Penicillin binding protein dimerisation domain"/>
    <property type="match status" value="1"/>
</dbReference>